<dbReference type="EMBL" id="SJPN01000003">
    <property type="protein sequence ID" value="TWU04591.1"/>
    <property type="molecule type" value="Genomic_DNA"/>
</dbReference>
<dbReference type="Proteomes" id="UP000320176">
    <property type="component" value="Unassembled WGS sequence"/>
</dbReference>
<keyword evidence="2" id="KW-1185">Reference proteome</keyword>
<dbReference type="InterPro" id="IPR026350">
    <property type="entry name" value="GxxExxY"/>
</dbReference>
<dbReference type="AlphaFoldDB" id="A0A5C6AYV5"/>
<accession>A0A5C6AYV5</accession>
<evidence type="ECO:0008006" key="3">
    <source>
        <dbReference type="Google" id="ProtNLM"/>
    </source>
</evidence>
<dbReference type="RefSeq" id="WP_146519988.1">
    <property type="nucleotide sequence ID" value="NZ_CP151726.1"/>
</dbReference>
<dbReference type="Pfam" id="PF13366">
    <property type="entry name" value="PDDEXK_3"/>
    <property type="match status" value="1"/>
</dbReference>
<protein>
    <recommendedName>
        <fullName evidence="3">GxxExxY protein</fullName>
    </recommendedName>
</protein>
<organism evidence="1 2">
    <name type="scientific">Stieleria varia</name>
    <dbReference type="NCBI Taxonomy" id="2528005"/>
    <lineage>
        <taxon>Bacteria</taxon>
        <taxon>Pseudomonadati</taxon>
        <taxon>Planctomycetota</taxon>
        <taxon>Planctomycetia</taxon>
        <taxon>Pirellulales</taxon>
        <taxon>Pirellulaceae</taxon>
        <taxon>Stieleria</taxon>
    </lineage>
</organism>
<proteinExistence type="predicted"/>
<sequence length="133" mass="15197">MTENEIGKIIVDCAYKVHVTLGPGLLETVYEVALLHEIRKHNLRAERQIPIPIVYDNIAFDEGFRADIIVEDLVIIELKSVEAILRVHKKQLLTYLRLADKRLGYLINFGDELIKDGISRISNGAEDWGTRSR</sequence>
<reference evidence="1 2" key="1">
    <citation type="submission" date="2019-02" db="EMBL/GenBank/DDBJ databases">
        <title>Deep-cultivation of Planctomycetes and their phenomic and genomic characterization uncovers novel biology.</title>
        <authorList>
            <person name="Wiegand S."/>
            <person name="Jogler M."/>
            <person name="Boedeker C."/>
            <person name="Pinto D."/>
            <person name="Vollmers J."/>
            <person name="Rivas-Marin E."/>
            <person name="Kohn T."/>
            <person name="Peeters S.H."/>
            <person name="Heuer A."/>
            <person name="Rast P."/>
            <person name="Oberbeckmann S."/>
            <person name="Bunk B."/>
            <person name="Jeske O."/>
            <person name="Meyerdierks A."/>
            <person name="Storesund J.E."/>
            <person name="Kallscheuer N."/>
            <person name="Luecker S."/>
            <person name="Lage O.M."/>
            <person name="Pohl T."/>
            <person name="Merkel B.J."/>
            <person name="Hornburger P."/>
            <person name="Mueller R.-W."/>
            <person name="Bruemmer F."/>
            <person name="Labrenz M."/>
            <person name="Spormann A.M."/>
            <person name="Op Den Camp H."/>
            <person name="Overmann J."/>
            <person name="Amann R."/>
            <person name="Jetten M.S.M."/>
            <person name="Mascher T."/>
            <person name="Medema M.H."/>
            <person name="Devos D.P."/>
            <person name="Kaster A.-K."/>
            <person name="Ovreas L."/>
            <person name="Rohde M."/>
            <person name="Galperin M.Y."/>
            <person name="Jogler C."/>
        </authorList>
    </citation>
    <scope>NUCLEOTIDE SEQUENCE [LARGE SCALE GENOMIC DNA]</scope>
    <source>
        <strain evidence="1 2">Pla52n</strain>
    </source>
</reference>
<evidence type="ECO:0000313" key="2">
    <source>
        <dbReference type="Proteomes" id="UP000320176"/>
    </source>
</evidence>
<evidence type="ECO:0000313" key="1">
    <source>
        <dbReference type="EMBL" id="TWU04591.1"/>
    </source>
</evidence>
<gene>
    <name evidence="1" type="ORF">Pla52n_26330</name>
</gene>
<dbReference type="NCBIfam" id="TIGR04256">
    <property type="entry name" value="GxxExxY"/>
    <property type="match status" value="1"/>
</dbReference>
<name>A0A5C6AYV5_9BACT</name>
<dbReference type="OrthoDB" id="9806869at2"/>
<comment type="caution">
    <text evidence="1">The sequence shown here is derived from an EMBL/GenBank/DDBJ whole genome shotgun (WGS) entry which is preliminary data.</text>
</comment>